<keyword evidence="5 6" id="KW-0804">Transcription</keyword>
<dbReference type="EMBL" id="WAIE01000001">
    <property type="protein sequence ID" value="KAB1443089.1"/>
    <property type="molecule type" value="Genomic_DNA"/>
</dbReference>
<dbReference type="HAMAP" id="MF_00693">
    <property type="entry name" value="Transcrip_reg_TACO1"/>
    <property type="match status" value="1"/>
</dbReference>
<dbReference type="FunFam" id="1.10.10.200:FF:000002">
    <property type="entry name" value="Probable transcriptional regulatory protein CLM62_37755"/>
    <property type="match status" value="1"/>
</dbReference>
<keyword evidence="3 6" id="KW-0805">Transcription regulation</keyword>
<dbReference type="GO" id="GO:0005829">
    <property type="term" value="C:cytosol"/>
    <property type="evidence" value="ECO:0007669"/>
    <property type="project" value="TreeGrafter"/>
</dbReference>
<dbReference type="NCBIfam" id="NF001030">
    <property type="entry name" value="PRK00110.1"/>
    <property type="match status" value="1"/>
</dbReference>
<gene>
    <name evidence="10" type="ORF">F8A88_02155</name>
</gene>
<reference evidence="10 11" key="1">
    <citation type="journal article" date="2017" name="Int. J. Syst. Evol. Microbiol.">
        <title>Desulfovibrio senegalensis sp. nov., a mesophilic sulfate reducer isolated from marine sediment.</title>
        <authorList>
            <person name="Thioye A."/>
            <person name="Gam Z.B.A."/>
            <person name="Mbengue M."/>
            <person name="Cayol J.L."/>
            <person name="Joseph-Bartoli M."/>
            <person name="Toure-Kane C."/>
            <person name="Labat M."/>
        </authorList>
    </citation>
    <scope>NUCLEOTIDE SEQUENCE [LARGE SCALE GENOMIC DNA]</scope>
    <source>
        <strain evidence="10 11">DSM 101509</strain>
    </source>
</reference>
<keyword evidence="4 6" id="KW-0238">DNA-binding</keyword>
<feature type="domain" description="TACO1/YebC-like second and third" evidence="8">
    <location>
        <begin position="83"/>
        <end position="237"/>
    </location>
</feature>
<dbReference type="NCBIfam" id="TIGR01033">
    <property type="entry name" value="YebC/PmpR family DNA-binding transcriptional regulator"/>
    <property type="match status" value="1"/>
</dbReference>
<dbReference type="InterPro" id="IPR048300">
    <property type="entry name" value="TACO1_YebC-like_2nd/3rd_dom"/>
</dbReference>
<dbReference type="InterPro" id="IPR029072">
    <property type="entry name" value="YebC-like"/>
</dbReference>
<dbReference type="AlphaFoldDB" id="A0A6N6N6I1"/>
<keyword evidence="2 6" id="KW-0963">Cytoplasm</keyword>
<name>A0A6N6N6I1_9BACT</name>
<evidence type="ECO:0000313" key="11">
    <source>
        <dbReference type="Proteomes" id="UP000438699"/>
    </source>
</evidence>
<dbReference type="NCBIfam" id="NF009044">
    <property type="entry name" value="PRK12378.1"/>
    <property type="match status" value="1"/>
</dbReference>
<evidence type="ECO:0000256" key="1">
    <source>
        <dbReference type="ARBA" id="ARBA00008724"/>
    </source>
</evidence>
<dbReference type="Pfam" id="PF20772">
    <property type="entry name" value="TACO1_YebC_N"/>
    <property type="match status" value="1"/>
</dbReference>
<dbReference type="SUPFAM" id="SSF75625">
    <property type="entry name" value="YebC-like"/>
    <property type="match status" value="1"/>
</dbReference>
<dbReference type="InterPro" id="IPR049083">
    <property type="entry name" value="TACO1_YebC_N"/>
</dbReference>
<comment type="caution">
    <text evidence="10">The sequence shown here is derived from an EMBL/GenBank/DDBJ whole genome shotgun (WGS) entry which is preliminary data.</text>
</comment>
<evidence type="ECO:0000256" key="4">
    <source>
        <dbReference type="ARBA" id="ARBA00023125"/>
    </source>
</evidence>
<dbReference type="OrthoDB" id="9781053at2"/>
<dbReference type="InterPro" id="IPR026564">
    <property type="entry name" value="Transcrip_reg_TACO1-like_dom3"/>
</dbReference>
<evidence type="ECO:0000313" key="10">
    <source>
        <dbReference type="EMBL" id="KAB1443089.1"/>
    </source>
</evidence>
<evidence type="ECO:0000256" key="3">
    <source>
        <dbReference type="ARBA" id="ARBA00023015"/>
    </source>
</evidence>
<dbReference type="InterPro" id="IPR017856">
    <property type="entry name" value="Integrase-like_N"/>
</dbReference>
<accession>A0A6N6N6I1</accession>
<protein>
    <recommendedName>
        <fullName evidence="6">Probable transcriptional regulatory protein F8A88_02155</fullName>
    </recommendedName>
</protein>
<dbReference type="RefSeq" id="WP_151149401.1">
    <property type="nucleotide sequence ID" value="NZ_WAIE01000001.1"/>
</dbReference>
<dbReference type="Pfam" id="PF01709">
    <property type="entry name" value="Transcrip_reg"/>
    <property type="match status" value="1"/>
</dbReference>
<keyword evidence="11" id="KW-1185">Reference proteome</keyword>
<comment type="similarity">
    <text evidence="1 6">Belongs to the TACO1 family.</text>
</comment>
<dbReference type="PANTHER" id="PTHR12532">
    <property type="entry name" value="TRANSLATIONAL ACTIVATOR OF CYTOCHROME C OXIDASE 1"/>
    <property type="match status" value="1"/>
</dbReference>
<feature type="domain" description="TACO1/YebC-like N-terminal" evidence="9">
    <location>
        <begin position="5"/>
        <end position="76"/>
    </location>
</feature>
<evidence type="ECO:0000256" key="5">
    <source>
        <dbReference type="ARBA" id="ARBA00023163"/>
    </source>
</evidence>
<comment type="subcellular location">
    <subcellularLocation>
        <location evidence="6">Cytoplasm</location>
    </subcellularLocation>
</comment>
<proteinExistence type="inferred from homology"/>
<dbReference type="PANTHER" id="PTHR12532:SF6">
    <property type="entry name" value="TRANSCRIPTIONAL REGULATORY PROTEIN YEBC-RELATED"/>
    <property type="match status" value="1"/>
</dbReference>
<dbReference type="Gene3D" id="3.30.70.980">
    <property type="match status" value="2"/>
</dbReference>
<sequence>MAGHSKWANIQHRKGRQDAKKAKFFTKAAKDIILAAKAGGGNPEDNSTLRLAIQKAKAVNLPKDKIENAIKKGTGEIAGGDINEVVYEGYAPGGVAVLIEAATDNKNRTVAEIRHTLGKHGGNMGEAGSVSWMFNKKGVLTFSKEKFDEEQLMEVGLEAGAEDIIDDGDVFSVHCEPSDYMPVQQAFDDAEMAYEESELSQVPENMVPVDKETGAKVIKLIDAIEENEDVQNVYVNADFPDDLLDEMAD</sequence>
<evidence type="ECO:0000256" key="2">
    <source>
        <dbReference type="ARBA" id="ARBA00022490"/>
    </source>
</evidence>
<evidence type="ECO:0000259" key="9">
    <source>
        <dbReference type="Pfam" id="PF20772"/>
    </source>
</evidence>
<dbReference type="Proteomes" id="UP000438699">
    <property type="component" value="Unassembled WGS sequence"/>
</dbReference>
<dbReference type="GO" id="GO:0003677">
    <property type="term" value="F:DNA binding"/>
    <property type="evidence" value="ECO:0007669"/>
    <property type="project" value="UniProtKB-UniRule"/>
</dbReference>
<evidence type="ECO:0000256" key="6">
    <source>
        <dbReference type="HAMAP-Rule" id="MF_00693"/>
    </source>
</evidence>
<feature type="region of interest" description="Disordered" evidence="7">
    <location>
        <begin position="1"/>
        <end position="20"/>
    </location>
</feature>
<organism evidence="10 11">
    <name type="scientific">Pseudodesulfovibrio senegalensis</name>
    <dbReference type="NCBI Taxonomy" id="1721087"/>
    <lineage>
        <taxon>Bacteria</taxon>
        <taxon>Pseudomonadati</taxon>
        <taxon>Thermodesulfobacteriota</taxon>
        <taxon>Desulfovibrionia</taxon>
        <taxon>Desulfovibrionales</taxon>
        <taxon>Desulfovibrionaceae</taxon>
    </lineage>
</organism>
<dbReference type="Gene3D" id="1.10.10.200">
    <property type="match status" value="1"/>
</dbReference>
<dbReference type="InterPro" id="IPR002876">
    <property type="entry name" value="Transcrip_reg_TACO1-like"/>
</dbReference>
<dbReference type="GO" id="GO:0006355">
    <property type="term" value="P:regulation of DNA-templated transcription"/>
    <property type="evidence" value="ECO:0007669"/>
    <property type="project" value="UniProtKB-UniRule"/>
</dbReference>
<evidence type="ECO:0000256" key="7">
    <source>
        <dbReference type="SAM" id="MobiDB-lite"/>
    </source>
</evidence>
<evidence type="ECO:0000259" key="8">
    <source>
        <dbReference type="Pfam" id="PF01709"/>
    </source>
</evidence>